<keyword evidence="1" id="KW-0378">Hydrolase</keyword>
<sequence length="170" mass="18116">MDSFTQSYLQCKIPDAMVGSRAPDLVLKTFGFEVDVASPNRVSGHLRVTQTCCQPFKVLHGGVTSLIAEGLASMGAHIASGFKRIAGIELNINHLKAASLGMTVYASAKPISVGKRIQVWEVKFWKISASDVSSHIDSSTLPKISVLAVSRVTFLVGLPVSSSPSRTTEA</sequence>
<comment type="caution">
    <text evidence="3">The sequence shown here is derived from an EMBL/GenBank/DDBJ whole genome shotgun (WGS) entry which is preliminary data.</text>
</comment>
<dbReference type="InterPro" id="IPR003736">
    <property type="entry name" value="PAAI_dom"/>
</dbReference>
<dbReference type="OMA" id="WKSRNDS"/>
<dbReference type="InterPro" id="IPR029069">
    <property type="entry name" value="HotDog_dom_sf"/>
</dbReference>
<protein>
    <recommendedName>
        <fullName evidence="2">Thioesterase domain-containing protein</fullName>
    </recommendedName>
</protein>
<reference evidence="3 4" key="1">
    <citation type="journal article" date="2021" name="Nat. Plants">
        <title>The Taxus genome provides insights into paclitaxel biosynthesis.</title>
        <authorList>
            <person name="Xiong X."/>
            <person name="Gou J."/>
            <person name="Liao Q."/>
            <person name="Li Y."/>
            <person name="Zhou Q."/>
            <person name="Bi G."/>
            <person name="Li C."/>
            <person name="Du R."/>
            <person name="Wang X."/>
            <person name="Sun T."/>
            <person name="Guo L."/>
            <person name="Liang H."/>
            <person name="Lu P."/>
            <person name="Wu Y."/>
            <person name="Zhang Z."/>
            <person name="Ro D.K."/>
            <person name="Shang Y."/>
            <person name="Huang S."/>
            <person name="Yan J."/>
        </authorList>
    </citation>
    <scope>NUCLEOTIDE SEQUENCE [LARGE SCALE GENOMIC DNA]</scope>
    <source>
        <strain evidence="3">Ta-2019</strain>
    </source>
</reference>
<dbReference type="SUPFAM" id="SSF54637">
    <property type="entry name" value="Thioesterase/thiol ester dehydrase-isomerase"/>
    <property type="match status" value="1"/>
</dbReference>
<evidence type="ECO:0000256" key="1">
    <source>
        <dbReference type="ARBA" id="ARBA00022801"/>
    </source>
</evidence>
<dbReference type="AlphaFoldDB" id="A0AA38LQC1"/>
<organism evidence="3 4">
    <name type="scientific">Taxus chinensis</name>
    <name type="common">Chinese yew</name>
    <name type="synonym">Taxus wallichiana var. chinensis</name>
    <dbReference type="NCBI Taxonomy" id="29808"/>
    <lineage>
        <taxon>Eukaryota</taxon>
        <taxon>Viridiplantae</taxon>
        <taxon>Streptophyta</taxon>
        <taxon>Embryophyta</taxon>
        <taxon>Tracheophyta</taxon>
        <taxon>Spermatophyta</taxon>
        <taxon>Pinopsida</taxon>
        <taxon>Pinidae</taxon>
        <taxon>Conifers II</taxon>
        <taxon>Cupressales</taxon>
        <taxon>Taxaceae</taxon>
        <taxon>Taxus</taxon>
    </lineage>
</organism>
<dbReference type="NCBIfam" id="TIGR00369">
    <property type="entry name" value="unchar_dom_1"/>
    <property type="match status" value="1"/>
</dbReference>
<dbReference type="InterPro" id="IPR006683">
    <property type="entry name" value="Thioestr_dom"/>
</dbReference>
<gene>
    <name evidence="3" type="ORF">KI387_001875</name>
</gene>
<dbReference type="PANTHER" id="PTHR43240">
    <property type="entry name" value="1,4-DIHYDROXY-2-NAPHTHOYL-COA THIOESTERASE 1"/>
    <property type="match status" value="1"/>
</dbReference>
<evidence type="ECO:0000259" key="2">
    <source>
        <dbReference type="Pfam" id="PF03061"/>
    </source>
</evidence>
<dbReference type="Proteomes" id="UP000824469">
    <property type="component" value="Unassembled WGS sequence"/>
</dbReference>
<dbReference type="EMBL" id="JAHRHJ020000001">
    <property type="protein sequence ID" value="KAH9329767.1"/>
    <property type="molecule type" value="Genomic_DNA"/>
</dbReference>
<accession>A0AA38LQC1</accession>
<dbReference type="GO" id="GO:0042372">
    <property type="term" value="P:phylloquinone biosynthetic process"/>
    <property type="evidence" value="ECO:0007669"/>
    <property type="project" value="TreeGrafter"/>
</dbReference>
<dbReference type="PANTHER" id="PTHR43240:SF5">
    <property type="entry name" value="1,4-DIHYDROXY-2-NAPHTHOYL-COA THIOESTERASE 1"/>
    <property type="match status" value="1"/>
</dbReference>
<name>A0AA38LQC1_TAXCH</name>
<dbReference type="GO" id="GO:0061522">
    <property type="term" value="F:1,4-dihydroxy-2-naphthoyl-CoA thioesterase activity"/>
    <property type="evidence" value="ECO:0007669"/>
    <property type="project" value="TreeGrafter"/>
</dbReference>
<evidence type="ECO:0000313" key="3">
    <source>
        <dbReference type="EMBL" id="KAH9329767.1"/>
    </source>
</evidence>
<dbReference type="Pfam" id="PF03061">
    <property type="entry name" value="4HBT"/>
    <property type="match status" value="1"/>
</dbReference>
<evidence type="ECO:0000313" key="4">
    <source>
        <dbReference type="Proteomes" id="UP000824469"/>
    </source>
</evidence>
<keyword evidence="4" id="KW-1185">Reference proteome</keyword>
<proteinExistence type="predicted"/>
<dbReference type="GO" id="GO:0005777">
    <property type="term" value="C:peroxisome"/>
    <property type="evidence" value="ECO:0007669"/>
    <property type="project" value="TreeGrafter"/>
</dbReference>
<feature type="non-terminal residue" evidence="3">
    <location>
        <position position="170"/>
    </location>
</feature>
<dbReference type="Gene3D" id="3.10.129.10">
    <property type="entry name" value="Hotdog Thioesterase"/>
    <property type="match status" value="1"/>
</dbReference>
<dbReference type="CDD" id="cd03443">
    <property type="entry name" value="PaaI_thioesterase"/>
    <property type="match status" value="1"/>
</dbReference>
<feature type="domain" description="Thioesterase" evidence="2">
    <location>
        <begin position="57"/>
        <end position="126"/>
    </location>
</feature>